<dbReference type="PANTHER" id="PTHR37466">
    <property type="entry name" value="SLR1628 PROTEIN"/>
    <property type="match status" value="1"/>
</dbReference>
<dbReference type="Pfam" id="PF09996">
    <property type="entry name" value="DUF2237"/>
    <property type="match status" value="1"/>
</dbReference>
<dbReference type="EMBL" id="UINC01003470">
    <property type="protein sequence ID" value="SVA06603.1"/>
    <property type="molecule type" value="Genomic_DNA"/>
</dbReference>
<accession>A0A381SYZ9</accession>
<name>A0A381SYZ9_9ZZZZ</name>
<dbReference type="AlphaFoldDB" id="A0A381SYZ9"/>
<dbReference type="PANTHER" id="PTHR37466:SF1">
    <property type="entry name" value="SLR1628 PROTEIN"/>
    <property type="match status" value="1"/>
</dbReference>
<feature type="non-terminal residue" evidence="1">
    <location>
        <position position="59"/>
    </location>
</feature>
<dbReference type="InterPro" id="IPR018714">
    <property type="entry name" value="DUF2237"/>
</dbReference>
<protein>
    <recommendedName>
        <fullName evidence="2">DUF2237 domain-containing protein</fullName>
    </recommendedName>
</protein>
<feature type="non-terminal residue" evidence="1">
    <location>
        <position position="1"/>
    </location>
</feature>
<reference evidence="1" key="1">
    <citation type="submission" date="2018-05" db="EMBL/GenBank/DDBJ databases">
        <authorList>
            <person name="Lanie J.A."/>
            <person name="Ng W.-L."/>
            <person name="Kazmierczak K.M."/>
            <person name="Andrzejewski T.M."/>
            <person name="Davidsen T.M."/>
            <person name="Wayne K.J."/>
            <person name="Tettelin H."/>
            <person name="Glass J.I."/>
            <person name="Rusch D."/>
            <person name="Podicherti R."/>
            <person name="Tsui H.-C.T."/>
            <person name="Winkler M.E."/>
        </authorList>
    </citation>
    <scope>NUCLEOTIDE SEQUENCE</scope>
</reference>
<evidence type="ECO:0000313" key="1">
    <source>
        <dbReference type="EMBL" id="SVA06603.1"/>
    </source>
</evidence>
<organism evidence="1">
    <name type="scientific">marine metagenome</name>
    <dbReference type="NCBI Taxonomy" id="408172"/>
    <lineage>
        <taxon>unclassified sequences</taxon>
        <taxon>metagenomes</taxon>
        <taxon>ecological metagenomes</taxon>
    </lineage>
</organism>
<dbReference type="Gene3D" id="3.30.56.110">
    <property type="entry name" value="Protein of unknown function DUF2237"/>
    <property type="match status" value="1"/>
</dbReference>
<gene>
    <name evidence="1" type="ORF">METZ01_LOCUS59457</name>
</gene>
<sequence>VIDGELQPCGREPVTGFYRDGCCNTGSDDLGVHTVCAQVTEEFLEFSARAGNDLTTPRP</sequence>
<proteinExistence type="predicted"/>
<evidence type="ECO:0008006" key="2">
    <source>
        <dbReference type="Google" id="ProtNLM"/>
    </source>
</evidence>